<gene>
    <name evidence="1" type="ORF">LEP1GSC105_1352</name>
</gene>
<reference evidence="1 2" key="1">
    <citation type="submission" date="2012-10" db="EMBL/GenBank/DDBJ databases">
        <authorList>
            <person name="Harkins D.M."/>
            <person name="Durkin A.S."/>
            <person name="Brinkac L.M."/>
            <person name="Haft D.H."/>
            <person name="Selengut J.D."/>
            <person name="Sanka R."/>
            <person name="DePew J."/>
            <person name="Purushe J."/>
            <person name="Chanthongthip A."/>
            <person name="Lattana O."/>
            <person name="Phetsouvanh R."/>
            <person name="Newton P.N."/>
            <person name="Vinetz J.M."/>
            <person name="Sutton G.G."/>
            <person name="Nierman W.C."/>
            <person name="Fouts D.E."/>
        </authorList>
    </citation>
    <scope>NUCLEOTIDE SEQUENCE [LARGE SCALE GENOMIC DNA]</scope>
    <source>
        <strain evidence="1 2">UI 12758</strain>
    </source>
</reference>
<evidence type="ECO:0000313" key="1">
    <source>
        <dbReference type="EMBL" id="EKR54665.1"/>
    </source>
</evidence>
<protein>
    <submittedName>
        <fullName evidence="1">Uncharacterized protein</fullName>
    </submittedName>
</protein>
<accession>A0A0E2D3R9</accession>
<proteinExistence type="predicted"/>
<dbReference type="Proteomes" id="UP000001340">
    <property type="component" value="Unassembled WGS sequence"/>
</dbReference>
<dbReference type="EMBL" id="AHNR02000041">
    <property type="protein sequence ID" value="EKR54665.1"/>
    <property type="molecule type" value="Genomic_DNA"/>
</dbReference>
<evidence type="ECO:0000313" key="2">
    <source>
        <dbReference type="Proteomes" id="UP000001340"/>
    </source>
</evidence>
<dbReference type="AlphaFoldDB" id="A0A0E2D3R9"/>
<sequence>MKFLRESLIRGFSVEIIVPFYNRNLSKKLECLERFFVIDDGIL</sequence>
<organism evidence="1 2">
    <name type="scientific">Leptospira interrogans str. UI 12758</name>
    <dbReference type="NCBI Taxonomy" id="1049938"/>
    <lineage>
        <taxon>Bacteria</taxon>
        <taxon>Pseudomonadati</taxon>
        <taxon>Spirochaetota</taxon>
        <taxon>Spirochaetia</taxon>
        <taxon>Leptospirales</taxon>
        <taxon>Leptospiraceae</taxon>
        <taxon>Leptospira</taxon>
    </lineage>
</organism>
<name>A0A0E2D3R9_LEPIR</name>
<comment type="caution">
    <text evidence="1">The sequence shown here is derived from an EMBL/GenBank/DDBJ whole genome shotgun (WGS) entry which is preliminary data.</text>
</comment>